<dbReference type="PANTHER" id="PTHR12989">
    <property type="entry name" value="ALPHA-1,2-GLUCOSYLTRANSFERASE ALG10"/>
    <property type="match status" value="1"/>
</dbReference>
<dbReference type="InterPro" id="IPR016900">
    <property type="entry name" value="Alg10"/>
</dbReference>
<proteinExistence type="inferred from homology"/>
<comment type="caution">
    <text evidence="17">The sequence shown here is derived from an EMBL/GenBank/DDBJ whole genome shotgun (WGS) entry which is preliminary data.</text>
</comment>
<evidence type="ECO:0000256" key="5">
    <source>
        <dbReference type="ARBA" id="ARBA00018512"/>
    </source>
</evidence>
<dbReference type="Pfam" id="PF04922">
    <property type="entry name" value="DIE2_ALG10"/>
    <property type="match status" value="2"/>
</dbReference>
<reference evidence="17 18" key="1">
    <citation type="journal article" date="2016" name="Genome Biol. Evol.">
        <title>Divergent and convergent evolution of fungal pathogenicity.</title>
        <authorList>
            <person name="Shang Y."/>
            <person name="Xiao G."/>
            <person name="Zheng P."/>
            <person name="Cen K."/>
            <person name="Zhan S."/>
            <person name="Wang C."/>
        </authorList>
    </citation>
    <scope>NUCLEOTIDE SEQUENCE [LARGE SCALE GENOMIC DNA]</scope>
    <source>
        <strain evidence="17 18">RCEF 2490</strain>
    </source>
</reference>
<dbReference type="Pfam" id="PF09796">
    <property type="entry name" value="QCR10"/>
    <property type="match status" value="1"/>
</dbReference>
<feature type="region of interest" description="Disordered" evidence="15">
    <location>
        <begin position="679"/>
        <end position="717"/>
    </location>
</feature>
<dbReference type="Proteomes" id="UP000078544">
    <property type="component" value="Unassembled WGS sequence"/>
</dbReference>
<evidence type="ECO:0000256" key="12">
    <source>
        <dbReference type="ARBA" id="ARBA00032069"/>
    </source>
</evidence>
<evidence type="ECO:0000256" key="2">
    <source>
        <dbReference type="ARBA" id="ARBA00004922"/>
    </source>
</evidence>
<evidence type="ECO:0000256" key="6">
    <source>
        <dbReference type="ARBA" id="ARBA00022676"/>
    </source>
</evidence>
<name>A0A168A1E8_9HYPO</name>
<evidence type="ECO:0000256" key="11">
    <source>
        <dbReference type="ARBA" id="ARBA00023136"/>
    </source>
</evidence>
<keyword evidence="7 17" id="KW-0808">Transferase</keyword>
<evidence type="ECO:0000256" key="9">
    <source>
        <dbReference type="ARBA" id="ARBA00022824"/>
    </source>
</evidence>
<keyword evidence="11 16" id="KW-0472">Membrane</keyword>
<evidence type="ECO:0000256" key="13">
    <source>
        <dbReference type="ARBA" id="ARBA00044727"/>
    </source>
</evidence>
<feature type="transmembrane region" description="Helical" evidence="16">
    <location>
        <begin position="266"/>
        <end position="286"/>
    </location>
</feature>
<feature type="transmembrane region" description="Helical" evidence="16">
    <location>
        <begin position="737"/>
        <end position="754"/>
    </location>
</feature>
<dbReference type="PANTHER" id="PTHR12989:SF10">
    <property type="entry name" value="DOL-P-GLC:GLC(2)MAN(9)GLCNAC(2)-PP-DOL ALPHA-1,2-GLUCOSYLTRANSFERASE-RELATED"/>
    <property type="match status" value="1"/>
</dbReference>
<feature type="compositionally biased region" description="Polar residues" evidence="15">
    <location>
        <begin position="687"/>
        <end position="696"/>
    </location>
</feature>
<feature type="transmembrane region" description="Helical" evidence="16">
    <location>
        <begin position="355"/>
        <end position="373"/>
    </location>
</feature>
<evidence type="ECO:0000256" key="16">
    <source>
        <dbReference type="SAM" id="Phobius"/>
    </source>
</evidence>
<evidence type="ECO:0000256" key="7">
    <source>
        <dbReference type="ARBA" id="ARBA00022679"/>
    </source>
</evidence>
<feature type="compositionally biased region" description="Basic and acidic residues" evidence="15">
    <location>
        <begin position="705"/>
        <end position="714"/>
    </location>
</feature>
<gene>
    <name evidence="17" type="ORF">AAL_05733</name>
</gene>
<evidence type="ECO:0000256" key="3">
    <source>
        <dbReference type="ARBA" id="ARBA00010600"/>
    </source>
</evidence>
<comment type="subcellular location">
    <subcellularLocation>
        <location evidence="1">Endoplasmic reticulum membrane</location>
        <topology evidence="1">Multi-pass membrane protein</topology>
    </subcellularLocation>
</comment>
<dbReference type="InterPro" id="IPR019182">
    <property type="entry name" value="Cytochrome_b-c1_su10_fun"/>
</dbReference>
<organism evidence="17 18">
    <name type="scientific">Moelleriella libera RCEF 2490</name>
    <dbReference type="NCBI Taxonomy" id="1081109"/>
    <lineage>
        <taxon>Eukaryota</taxon>
        <taxon>Fungi</taxon>
        <taxon>Dikarya</taxon>
        <taxon>Ascomycota</taxon>
        <taxon>Pezizomycotina</taxon>
        <taxon>Sordariomycetes</taxon>
        <taxon>Hypocreomycetidae</taxon>
        <taxon>Hypocreales</taxon>
        <taxon>Clavicipitaceae</taxon>
        <taxon>Moelleriella</taxon>
    </lineage>
</organism>
<evidence type="ECO:0000256" key="15">
    <source>
        <dbReference type="SAM" id="MobiDB-lite"/>
    </source>
</evidence>
<keyword evidence="18" id="KW-1185">Reference proteome</keyword>
<feature type="transmembrane region" description="Helical" evidence="16">
    <location>
        <begin position="458"/>
        <end position="480"/>
    </location>
</feature>
<comment type="similarity">
    <text evidence="3">Belongs to the ALG10 glucosyltransferase family.</text>
</comment>
<evidence type="ECO:0000313" key="17">
    <source>
        <dbReference type="EMBL" id="KZZ93348.1"/>
    </source>
</evidence>
<dbReference type="GO" id="GO:0006122">
    <property type="term" value="P:mitochondrial electron transport, ubiquinol to cytochrome c"/>
    <property type="evidence" value="ECO:0007669"/>
    <property type="project" value="InterPro"/>
</dbReference>
<comment type="pathway">
    <text evidence="2">Protein modification; protein glycosylation.</text>
</comment>
<dbReference type="EMBL" id="AZGY01000013">
    <property type="protein sequence ID" value="KZZ93348.1"/>
    <property type="molecule type" value="Genomic_DNA"/>
</dbReference>
<comment type="function">
    <text evidence="13">Dol-P-Glc:Glc(2)Man(9)GlcNAc(2)-PP-Dol alpha-1,2-glucosyltransferase that operates in the biosynthetic pathway of dolichol-linked oligosaccharides, the glycan precursors employed in protein asparagine (N)-glycosylation. The assembly of dolichol-linked oligosaccharides begins on the cytosolic side of the endoplasmic reticulum membrane and finishes in its lumen. The sequential addition of sugars to dolichol pyrophosphate produces dolichol-linked oligosaccharides containing fourteen sugars, including two GlcNAcs, nine mannoses and three glucoses. Once assembled, the oligosaccharide is transferred from the lipid to nascent proteins by oligosaccharyltransferases. In the lumen of the endoplasmic reticulum, adds the third and last glucose residue from dolichyl phosphate glucose (Dol-P-Glc) onto the lipid-linked oligosaccharide intermediate Glc(2)Man(9)GlcNAc(2)-PP-Dol to produce Glc(3)Man(9)GlcNAc(2)-PP-Dol.</text>
</comment>
<dbReference type="OrthoDB" id="4769at2759"/>
<dbReference type="GO" id="GO:0005739">
    <property type="term" value="C:mitochondrion"/>
    <property type="evidence" value="ECO:0007669"/>
    <property type="project" value="GOC"/>
</dbReference>
<keyword evidence="6" id="KW-0328">Glycosyltransferase</keyword>
<dbReference type="AlphaFoldDB" id="A0A168A1E8"/>
<evidence type="ECO:0000313" key="18">
    <source>
        <dbReference type="Proteomes" id="UP000078544"/>
    </source>
</evidence>
<protein>
    <recommendedName>
        <fullName evidence="5">Dol-P-Glc:Glc(2)Man(9)GlcNAc(2)-PP-Dol alpha-1,2-glucosyltransferase</fullName>
        <ecNumber evidence="4">2.4.1.256</ecNumber>
    </recommendedName>
    <alternativeName>
        <fullName evidence="12">Asparagine-linked glycosylation protein 10</fullName>
    </alternativeName>
</protein>
<dbReference type="EC" id="2.4.1.256" evidence="4"/>
<comment type="catalytic activity">
    <reaction evidence="14">
        <text>an alpha-D-Glc-(1-&gt;3)-alpha-D-Glc-(1-&gt;3)-alpha-D-Man-(1-&gt;2)-alpha-D-Man-(1-&gt;2)-alpha-D-Man-(1-&gt;3)-[alpha-D-Man-(1-&gt;2)-alpha-D-Man-(1-&gt;3)-[alpha-D-Man-(1-&gt;2)-alpha-D-Man-(1-&gt;6)]-alpha-D-Man-(1-&gt;6)]-beta-D-Man-(1-&gt;4)-beta-D-GlcNAc-(1-&gt;4)-alpha-D-GlcNAc-diphospho-di-trans,poly-cis-dolichol + a di-trans,poly-cis-dolichyl beta-D-glucosyl phosphate = a alpha-D-Glc-(1-&gt;2)-alpha-D-Glc-(1-&gt;3)-alpha-D-Glc-(1-&gt;3)-alpha-D-Man-(1-&gt;2)-alpha-D-Man-(1-&gt;2)-alpha-D-Man-(1-&gt;3)-[alpha-D-Man-(1-&gt;2)-alpha-D-Man-(1-&gt;3)-[alpha-D-Man-(1-&gt;2)-alpha-D-Man-(1-&gt;6)]-alpha-D-Man-(1-&gt;6)]-beta-D-Man-(1-&gt;4)-beta-D-GlcNAc-(1-&gt;4)-alpha-D-GlcNAc-diphospho-di-trans,poly-cis-dolichol + a di-trans,poly-cis-dolichyl phosphate + H(+)</text>
        <dbReference type="Rhea" id="RHEA:29543"/>
        <dbReference type="Rhea" id="RHEA-COMP:19498"/>
        <dbReference type="Rhea" id="RHEA-COMP:19502"/>
        <dbReference type="Rhea" id="RHEA-COMP:19512"/>
        <dbReference type="Rhea" id="RHEA-COMP:19522"/>
        <dbReference type="ChEBI" id="CHEBI:15378"/>
        <dbReference type="ChEBI" id="CHEBI:57525"/>
        <dbReference type="ChEBI" id="CHEBI:57683"/>
        <dbReference type="ChEBI" id="CHEBI:132522"/>
        <dbReference type="ChEBI" id="CHEBI:132523"/>
        <dbReference type="EC" id="2.4.1.256"/>
    </reaction>
    <physiologicalReaction direction="left-to-right" evidence="14">
        <dbReference type="Rhea" id="RHEA:29544"/>
    </physiologicalReaction>
</comment>
<evidence type="ECO:0000256" key="14">
    <source>
        <dbReference type="ARBA" id="ARBA00048064"/>
    </source>
</evidence>
<feature type="transmembrane region" description="Helical" evidence="16">
    <location>
        <begin position="601"/>
        <end position="619"/>
    </location>
</feature>
<feature type="compositionally biased region" description="Basic and acidic residues" evidence="15">
    <location>
        <begin position="567"/>
        <end position="576"/>
    </location>
</feature>
<keyword evidence="10 16" id="KW-1133">Transmembrane helix</keyword>
<evidence type="ECO:0000256" key="10">
    <source>
        <dbReference type="ARBA" id="ARBA00022989"/>
    </source>
</evidence>
<evidence type="ECO:0000256" key="8">
    <source>
        <dbReference type="ARBA" id="ARBA00022692"/>
    </source>
</evidence>
<feature type="compositionally biased region" description="Low complexity" evidence="15">
    <location>
        <begin position="555"/>
        <end position="566"/>
    </location>
</feature>
<dbReference type="UniPathway" id="UPA00378"/>
<keyword evidence="8 16" id="KW-0812">Transmembrane</keyword>
<feature type="transmembrane region" description="Helical" evidence="16">
    <location>
        <begin position="235"/>
        <end position="254"/>
    </location>
</feature>
<sequence length="843" mass="94347">MIAPTSMRAAPFKSSYGPKYKFQPNLNGWNKTTLIRSTARSAAFGGAAGVAVLFYISGIPRVQQDILQVSHAYCGVRGRQAKFRIKKIPLVGRFFVKAEVDPQDNVSSAFQIIKATATNEYAAFLKGYQNWWKLKIVIGDRTGSRPDFWLWSLIFLQFKFDQTDPRARKDPITWAFASSDELRQDSANWANLSCPDLHLPLRVGKDEVFHVPQAQKYCEGRYLEWDDKITTPPGLYLFSIALFHIAKVVPVSWFDASCEAAATLRLTNVLGLCALACLALLCRHQIELRGLEKTATADALKTRGISSYAVHTALNISLFPVLFFFSGLYYTDVLSTAAVVGAYSNHLRRVGRDANHSLLGDILTVVLGLVALLMRQTNVFWIVVWMGGLEAVHAVKMLRPEHSDEEPVRTSLVEHIQFYTWRSSVGDVHDLPLDVAWPDAVSLGTAAMCNPLRVLRQVWPYVCVLGFFVGFVVWNGGVVLGKRKSGSFLGTEPSFSDISVITAGDKSNHVATIHLAQMLYLWPFFAFFSLPLVLPYALTLVDVAGNLSRFKPGLLSAPSSSAQSQGDKPRLVEAKSTKARPAAPRQSPATRAVTSLLNAKYPIWGTYLFTTLVASVLVVKNNTIVHPFTLADNRHYMFYIFRHTVRRGTLVRTLLVIPYTISRWLIWGVLAGTLYRTAGSSRRGRNDTSGQLSSRPGSRRKAHKPGKERLRNEPNQDVGATPLSSILNGMIIPTSTALIWLVATSLSLVTAPLVEPRYFIIPWVMWRLLMPPWALSRHRGYSSSLMRKVISVLNEHDLRLPLETIWFLAINAVTGYIFLKKPYAWKDESGRVLDEGRLQRFMW</sequence>
<dbReference type="GO" id="GO:0005789">
    <property type="term" value="C:endoplasmic reticulum membrane"/>
    <property type="evidence" value="ECO:0007669"/>
    <property type="project" value="UniProtKB-SubCell"/>
</dbReference>
<accession>A0A168A1E8</accession>
<dbReference type="GO" id="GO:0006488">
    <property type="term" value="P:dolichol-linked oligosaccharide biosynthetic process"/>
    <property type="evidence" value="ECO:0007669"/>
    <property type="project" value="InterPro"/>
</dbReference>
<evidence type="ECO:0000256" key="4">
    <source>
        <dbReference type="ARBA" id="ARBA00011967"/>
    </source>
</evidence>
<dbReference type="GO" id="GO:0106073">
    <property type="term" value="F:dolichyl pyrophosphate Glc2Man9GlcNAc2 alpha-1,2-glucosyltransferase activity"/>
    <property type="evidence" value="ECO:0007669"/>
    <property type="project" value="UniProtKB-EC"/>
</dbReference>
<feature type="transmembrane region" description="Helical" evidence="16">
    <location>
        <begin position="656"/>
        <end position="675"/>
    </location>
</feature>
<dbReference type="STRING" id="1081109.A0A168A1E8"/>
<keyword evidence="9" id="KW-0256">Endoplasmic reticulum</keyword>
<feature type="transmembrane region" description="Helical" evidence="16">
    <location>
        <begin position="798"/>
        <end position="819"/>
    </location>
</feature>
<feature type="region of interest" description="Disordered" evidence="15">
    <location>
        <begin position="555"/>
        <end position="587"/>
    </location>
</feature>
<evidence type="ECO:0000256" key="1">
    <source>
        <dbReference type="ARBA" id="ARBA00004477"/>
    </source>
</evidence>
<feature type="transmembrane region" description="Helical" evidence="16">
    <location>
        <begin position="520"/>
        <end position="541"/>
    </location>
</feature>